<dbReference type="InterPro" id="IPR003593">
    <property type="entry name" value="AAA+_ATPase"/>
</dbReference>
<dbReference type="SUPFAM" id="SSF52540">
    <property type="entry name" value="P-loop containing nucleoside triphosphate hydrolases"/>
    <property type="match status" value="1"/>
</dbReference>
<feature type="domain" description="AAA+ ATPase" evidence="2">
    <location>
        <begin position="93"/>
        <end position="282"/>
    </location>
</feature>
<gene>
    <name evidence="3" type="ORF">ACI2L5_01565</name>
</gene>
<dbReference type="InterPro" id="IPR019734">
    <property type="entry name" value="TPR_rpt"/>
</dbReference>
<dbReference type="EMBL" id="JBJDQH010000001">
    <property type="protein sequence ID" value="MFK4263616.1"/>
    <property type="molecule type" value="Genomic_DNA"/>
</dbReference>
<proteinExistence type="predicted"/>
<reference evidence="3 4" key="1">
    <citation type="submission" date="2024-11" db="EMBL/GenBank/DDBJ databases">
        <title>The Natural Products Discovery Center: Release of the First 8490 Sequenced Strains for Exploring Actinobacteria Biosynthetic Diversity.</title>
        <authorList>
            <person name="Kalkreuter E."/>
            <person name="Kautsar S.A."/>
            <person name="Yang D."/>
            <person name="Bader C.D."/>
            <person name="Teijaro C.N."/>
            <person name="Fluegel L."/>
            <person name="Davis C.M."/>
            <person name="Simpson J.R."/>
            <person name="Lauterbach L."/>
            <person name="Steele A.D."/>
            <person name="Gui C."/>
            <person name="Meng S."/>
            <person name="Li G."/>
            <person name="Viehrig K."/>
            <person name="Ye F."/>
            <person name="Su P."/>
            <person name="Kiefer A.F."/>
            <person name="Nichols A."/>
            <person name="Cepeda A.J."/>
            <person name="Yan W."/>
            <person name="Fan B."/>
            <person name="Jiang Y."/>
            <person name="Adhikari A."/>
            <person name="Zheng C.-J."/>
            <person name="Schuster L."/>
            <person name="Cowan T.M."/>
            <person name="Smanski M.J."/>
            <person name="Chevrette M.G."/>
            <person name="De Carvalho L.P.S."/>
            <person name="Shen B."/>
        </authorList>
    </citation>
    <scope>NUCLEOTIDE SEQUENCE [LARGE SCALE GENOMIC DNA]</scope>
    <source>
        <strain evidence="3 4">NPDC020863</strain>
    </source>
</reference>
<dbReference type="SUPFAM" id="SSF48452">
    <property type="entry name" value="TPR-like"/>
    <property type="match status" value="1"/>
</dbReference>
<dbReference type="Proteomes" id="UP001620295">
    <property type="component" value="Unassembled WGS sequence"/>
</dbReference>
<comment type="caution">
    <text evidence="3">The sequence shown here is derived from an EMBL/GenBank/DDBJ whole genome shotgun (WGS) entry which is preliminary data.</text>
</comment>
<dbReference type="InterPro" id="IPR027417">
    <property type="entry name" value="P-loop_NTPase"/>
</dbReference>
<dbReference type="PANTHER" id="PTHR47691">
    <property type="entry name" value="REGULATOR-RELATED"/>
    <property type="match status" value="1"/>
</dbReference>
<evidence type="ECO:0000313" key="3">
    <source>
        <dbReference type="EMBL" id="MFK4263616.1"/>
    </source>
</evidence>
<evidence type="ECO:0000256" key="1">
    <source>
        <dbReference type="SAM" id="MobiDB-lite"/>
    </source>
</evidence>
<evidence type="ECO:0000313" key="4">
    <source>
        <dbReference type="Proteomes" id="UP001620295"/>
    </source>
</evidence>
<dbReference type="PRINTS" id="PR00364">
    <property type="entry name" value="DISEASERSIST"/>
</dbReference>
<dbReference type="SMART" id="SM00028">
    <property type="entry name" value="TPR"/>
    <property type="match status" value="3"/>
</dbReference>
<evidence type="ECO:0000259" key="2">
    <source>
        <dbReference type="SMART" id="SM00382"/>
    </source>
</evidence>
<sequence length="830" mass="88470">MGDARDELGGTDFGPVVQAGGISSVFVTAFPASSREADTLPPWPEVFVGRTRELEALLADLSPRKAPKTPRTPPHARTTRVARRQAQRAWAAEHSVLMLSGQAGVGKTALALRAAGEAVRRHWYVKGIYVDLGRAAETSAETAVFTALGGLLHSLGVSEPQVAATADGRVAQYRSVVSALAKRGKPVLVVLDNVSSLAEAEPLLSPHPRNCAVVVGRHRLTGGGLAGACHHALGLFEPSEADEFVVRALAAADERDRRAATDPEAVRALSMACGRLPLALDLAVGRLVTDRRMPVPALADRLQDAPRPSAPDIQVDPVRVVFAWCCGRLPAGQARLLRLLSLYPGAHFGAEEAAALGGLPVAEAADGLMELSRARMLAASGPRFGGHRFQGLLWSHATDLARTEESCTQRKDAVERLLRFHVAATAEADTWLDPAAAPAEGDRFAGVGEAVRWLDEHRPILIESVRTAIALGSHGLAVRLAFGLTRYLELRDRTADRMTVLELAASAAHSARDRSAWAECRRRLGHIHAQSYSASSALPNYGNAMTLFLLAGDGSGAAAVVGDVLALLDRYRARERDTATLIIRYESGLAICRRGGDPAAVAAILDTLGNLHQRTGAHHRAADCHAEALALREQTHDVDGVAESLANLADAQLAGGDGQNAAANYERAAGLSRDRGDSRREAQACENLGLVHLRAGRMRPARQAFERAAEVFDRGGLAQDAERVRGRLRQLRGWGSRRRAVDAARRQTAHAPDSQGVWRASGEGRHEGAAGTGARRPDRADADVSDVPDTDGVIDFAALWTVADFGLDYGDDTFDDGFGDASDDFGFDDD</sequence>
<protein>
    <submittedName>
        <fullName evidence="3">Tetratricopeptide repeat protein</fullName>
    </submittedName>
</protein>
<dbReference type="PANTHER" id="PTHR47691:SF3">
    <property type="entry name" value="HTH-TYPE TRANSCRIPTIONAL REGULATOR RV0890C-RELATED"/>
    <property type="match status" value="1"/>
</dbReference>
<keyword evidence="4" id="KW-1185">Reference proteome</keyword>
<dbReference type="Gene3D" id="3.40.50.300">
    <property type="entry name" value="P-loop containing nucleotide triphosphate hydrolases"/>
    <property type="match status" value="1"/>
</dbReference>
<dbReference type="RefSeq" id="WP_404745418.1">
    <property type="nucleotide sequence ID" value="NZ_JBJDQH010000001.1"/>
</dbReference>
<feature type="region of interest" description="Disordered" evidence="1">
    <location>
        <begin position="742"/>
        <end position="786"/>
    </location>
</feature>
<organism evidence="3 4">
    <name type="scientific">Streptomyces milbemycinicus</name>
    <dbReference type="NCBI Taxonomy" id="476552"/>
    <lineage>
        <taxon>Bacteria</taxon>
        <taxon>Bacillati</taxon>
        <taxon>Actinomycetota</taxon>
        <taxon>Actinomycetes</taxon>
        <taxon>Kitasatosporales</taxon>
        <taxon>Streptomycetaceae</taxon>
        <taxon>Streptomyces</taxon>
    </lineage>
</organism>
<accession>A0ABW8LCF5</accession>
<dbReference type="SMART" id="SM00382">
    <property type="entry name" value="AAA"/>
    <property type="match status" value="1"/>
</dbReference>
<dbReference type="Gene3D" id="1.25.40.10">
    <property type="entry name" value="Tetratricopeptide repeat domain"/>
    <property type="match status" value="1"/>
</dbReference>
<dbReference type="InterPro" id="IPR011990">
    <property type="entry name" value="TPR-like_helical_dom_sf"/>
</dbReference>
<name>A0ABW8LCF5_9ACTN</name>